<dbReference type="GO" id="GO:0004673">
    <property type="term" value="F:protein histidine kinase activity"/>
    <property type="evidence" value="ECO:0007669"/>
    <property type="project" value="UniProtKB-EC"/>
</dbReference>
<keyword evidence="7" id="KW-1133">Transmembrane helix</keyword>
<feature type="domain" description="Histidine kinase" evidence="8">
    <location>
        <begin position="189"/>
        <end position="420"/>
    </location>
</feature>
<dbReference type="RefSeq" id="WP_148867651.1">
    <property type="nucleotide sequence ID" value="NZ_VNHO01000024.1"/>
</dbReference>
<dbReference type="EC" id="2.7.13.3" evidence="2"/>
<dbReference type="SMART" id="SM00387">
    <property type="entry name" value="HATPase_c"/>
    <property type="match status" value="1"/>
</dbReference>
<keyword evidence="10" id="KW-1185">Reference proteome</keyword>
<keyword evidence="5" id="KW-0902">Two-component regulatory system</keyword>
<feature type="transmembrane region" description="Helical" evidence="7">
    <location>
        <begin position="146"/>
        <end position="167"/>
    </location>
</feature>
<keyword evidence="4 9" id="KW-0418">Kinase</keyword>
<dbReference type="AlphaFoldDB" id="A0A5S5AJW9"/>
<evidence type="ECO:0000256" key="6">
    <source>
        <dbReference type="SAM" id="Coils"/>
    </source>
</evidence>
<proteinExistence type="predicted"/>
<dbReference type="InterPro" id="IPR050736">
    <property type="entry name" value="Sensor_HK_Regulatory"/>
</dbReference>
<accession>A0A5S5AJW9</accession>
<dbReference type="InterPro" id="IPR036890">
    <property type="entry name" value="HATPase_C_sf"/>
</dbReference>
<organism evidence="9 10">
    <name type="scientific">Thermosediminibacter litoriperuensis</name>
    <dbReference type="NCBI Taxonomy" id="291989"/>
    <lineage>
        <taxon>Bacteria</taxon>
        <taxon>Bacillati</taxon>
        <taxon>Bacillota</taxon>
        <taxon>Clostridia</taxon>
        <taxon>Thermosediminibacterales</taxon>
        <taxon>Thermosediminibacteraceae</taxon>
        <taxon>Thermosediminibacter</taxon>
    </lineage>
</organism>
<feature type="coiled-coil region" evidence="6">
    <location>
        <begin position="177"/>
        <end position="251"/>
    </location>
</feature>
<dbReference type="PANTHER" id="PTHR43711">
    <property type="entry name" value="TWO-COMPONENT HISTIDINE KINASE"/>
    <property type="match status" value="1"/>
</dbReference>
<keyword evidence="3" id="KW-0808">Transferase</keyword>
<dbReference type="EMBL" id="VNHO01000024">
    <property type="protein sequence ID" value="TYP50896.1"/>
    <property type="molecule type" value="Genomic_DNA"/>
</dbReference>
<feature type="transmembrane region" description="Helical" evidence="7">
    <location>
        <begin position="86"/>
        <end position="104"/>
    </location>
</feature>
<feature type="transmembrane region" description="Helical" evidence="7">
    <location>
        <begin position="7"/>
        <end position="25"/>
    </location>
</feature>
<evidence type="ECO:0000256" key="2">
    <source>
        <dbReference type="ARBA" id="ARBA00012438"/>
    </source>
</evidence>
<comment type="catalytic activity">
    <reaction evidence="1">
        <text>ATP + protein L-histidine = ADP + protein N-phospho-L-histidine.</text>
        <dbReference type="EC" id="2.7.13.3"/>
    </reaction>
</comment>
<dbReference type="GO" id="GO:0000160">
    <property type="term" value="P:phosphorelay signal transduction system"/>
    <property type="evidence" value="ECO:0007669"/>
    <property type="project" value="UniProtKB-KW"/>
</dbReference>
<evidence type="ECO:0000256" key="3">
    <source>
        <dbReference type="ARBA" id="ARBA00022679"/>
    </source>
</evidence>
<evidence type="ECO:0000313" key="9">
    <source>
        <dbReference type="EMBL" id="TYP50896.1"/>
    </source>
</evidence>
<dbReference type="PANTHER" id="PTHR43711:SF1">
    <property type="entry name" value="HISTIDINE KINASE 1"/>
    <property type="match status" value="1"/>
</dbReference>
<dbReference type="InterPro" id="IPR003594">
    <property type="entry name" value="HATPase_dom"/>
</dbReference>
<evidence type="ECO:0000256" key="5">
    <source>
        <dbReference type="ARBA" id="ARBA00023012"/>
    </source>
</evidence>
<evidence type="ECO:0000259" key="8">
    <source>
        <dbReference type="PROSITE" id="PS50109"/>
    </source>
</evidence>
<evidence type="ECO:0000313" key="10">
    <source>
        <dbReference type="Proteomes" id="UP000322294"/>
    </source>
</evidence>
<protein>
    <recommendedName>
        <fullName evidence="2">histidine kinase</fullName>
        <ecNumber evidence="2">2.7.13.3</ecNumber>
    </recommendedName>
</protein>
<dbReference type="InterPro" id="IPR004358">
    <property type="entry name" value="Sig_transdc_His_kin-like_C"/>
</dbReference>
<feature type="transmembrane region" description="Helical" evidence="7">
    <location>
        <begin position="55"/>
        <end position="74"/>
    </location>
</feature>
<dbReference type="PRINTS" id="PR00344">
    <property type="entry name" value="BCTRLSENSOR"/>
</dbReference>
<keyword evidence="7" id="KW-0812">Transmembrane</keyword>
<dbReference type="Gene3D" id="3.30.565.10">
    <property type="entry name" value="Histidine kinase-like ATPase, C-terminal domain"/>
    <property type="match status" value="1"/>
</dbReference>
<dbReference type="OrthoDB" id="1791938at2"/>
<gene>
    <name evidence="9" type="ORF">LZ11_01951</name>
</gene>
<keyword evidence="6" id="KW-0175">Coiled coil</keyword>
<feature type="transmembrane region" description="Helical" evidence="7">
    <location>
        <begin position="116"/>
        <end position="134"/>
    </location>
</feature>
<dbReference type="Proteomes" id="UP000322294">
    <property type="component" value="Unassembled WGS sequence"/>
</dbReference>
<dbReference type="PROSITE" id="PS50109">
    <property type="entry name" value="HIS_KIN"/>
    <property type="match status" value="1"/>
</dbReference>
<dbReference type="SUPFAM" id="SSF55874">
    <property type="entry name" value="ATPase domain of HSP90 chaperone/DNA topoisomerase II/histidine kinase"/>
    <property type="match status" value="1"/>
</dbReference>
<keyword evidence="7" id="KW-0472">Membrane</keyword>
<name>A0A5S5AJW9_9FIRM</name>
<comment type="caution">
    <text evidence="9">The sequence shown here is derived from an EMBL/GenBank/DDBJ whole genome shotgun (WGS) entry which is preliminary data.</text>
</comment>
<reference evidence="9 10" key="1">
    <citation type="submission" date="2019-07" db="EMBL/GenBank/DDBJ databases">
        <title>Genomic Encyclopedia of Type Strains, Phase I: the one thousand microbial genomes (KMG-I) project.</title>
        <authorList>
            <person name="Kyrpides N."/>
        </authorList>
    </citation>
    <scope>NUCLEOTIDE SEQUENCE [LARGE SCALE GENOMIC DNA]</scope>
    <source>
        <strain evidence="9 10">DSM 16647</strain>
    </source>
</reference>
<dbReference type="InterPro" id="IPR005467">
    <property type="entry name" value="His_kinase_dom"/>
</dbReference>
<dbReference type="Pfam" id="PF02518">
    <property type="entry name" value="HATPase_c"/>
    <property type="match status" value="1"/>
</dbReference>
<evidence type="ECO:0000256" key="7">
    <source>
        <dbReference type="SAM" id="Phobius"/>
    </source>
</evidence>
<evidence type="ECO:0000256" key="1">
    <source>
        <dbReference type="ARBA" id="ARBA00000085"/>
    </source>
</evidence>
<dbReference type="CDD" id="cd00075">
    <property type="entry name" value="HATPase"/>
    <property type="match status" value="1"/>
</dbReference>
<evidence type="ECO:0000256" key="4">
    <source>
        <dbReference type="ARBA" id="ARBA00022777"/>
    </source>
</evidence>
<sequence>MTVRKYFKEMLITAALTAIIGEVYFYPFGTAFRFTAGVIAISFLMLYFKEIPEIILVPFSGAVVFLFRVFLSAALRQVDFAGAVDLHYPAFFFYLTYGAFLRLGRVKEQLTAPINFVSVMTLSDIAANFVELFIRREMDFNYFQDIFTLVVGVGLLRSIITFSLYWLMERYKLIIVKEEHEKRYAELLELLSELKAELIFLRKSNRDLEDAMKEGYEIYRRLASPLDDQELIRLRKRALNLAREIHEIKKDYIRISAGFSQLLPEEDKEGMRMSAILSLLKANTKRWMIGQGKKVDFTAYVDRDFIVTNYFTFFSILSNLIYNALDAIKKEGGRIEVRVYTCGDRIKMSVLDDGCGIDPRDLPYIFEPGFSTKILEDGSVSTGLGLTHVKNLVEDMGGRILVTSSPGRGSRFDVEIPVDEKFIKLENREG</sequence>